<dbReference type="AlphaFoldDB" id="A0A154BN85"/>
<organism evidence="1 2">
    <name type="scientific">Anaerosporomusa subterranea</name>
    <dbReference type="NCBI Taxonomy" id="1794912"/>
    <lineage>
        <taxon>Bacteria</taxon>
        <taxon>Bacillati</taxon>
        <taxon>Bacillota</taxon>
        <taxon>Negativicutes</taxon>
        <taxon>Acetonemataceae</taxon>
        <taxon>Anaerosporomusa</taxon>
    </lineage>
</organism>
<comment type="caution">
    <text evidence="1">The sequence shown here is derived from an EMBL/GenBank/DDBJ whole genome shotgun (WGS) entry which is preliminary data.</text>
</comment>
<dbReference type="OrthoDB" id="1682334at2"/>
<evidence type="ECO:0008006" key="3">
    <source>
        <dbReference type="Google" id="ProtNLM"/>
    </source>
</evidence>
<dbReference type="STRING" id="1794912.AXX12_15525"/>
<evidence type="ECO:0000313" key="1">
    <source>
        <dbReference type="EMBL" id="KYZ74988.1"/>
    </source>
</evidence>
<evidence type="ECO:0000313" key="2">
    <source>
        <dbReference type="Proteomes" id="UP000076268"/>
    </source>
</evidence>
<protein>
    <recommendedName>
        <fullName evidence="3">YmaF family protein</fullName>
    </recommendedName>
</protein>
<name>A0A154BN85_ANASB</name>
<dbReference type="RefSeq" id="WP_066245527.1">
    <property type="nucleotide sequence ID" value="NZ_LSGP01000026.1"/>
</dbReference>
<dbReference type="Proteomes" id="UP000076268">
    <property type="component" value="Unassembled WGS sequence"/>
</dbReference>
<keyword evidence="2" id="KW-1185">Reference proteome</keyword>
<proteinExistence type="predicted"/>
<dbReference type="Pfam" id="PF12788">
    <property type="entry name" value="YmaF"/>
    <property type="match status" value="1"/>
</dbReference>
<dbReference type="InterPro" id="IPR024307">
    <property type="entry name" value="YmaF"/>
</dbReference>
<accession>A0A154BN85</accession>
<sequence length="118" mass="13669">MSMQDEELLETREDRHAVHVHTYSTLTDVADRHQHVITSVSAPARDDDDSHIHRLRVRTSFVDEHWHWFDILTDVPTDMSEEMHTHYFEGETSVDDGHCHMVMGVTGLAPDEDDNDDC</sequence>
<dbReference type="EMBL" id="LSGP01000026">
    <property type="protein sequence ID" value="KYZ74988.1"/>
    <property type="molecule type" value="Genomic_DNA"/>
</dbReference>
<gene>
    <name evidence="1" type="ORF">AXX12_15525</name>
</gene>
<reference evidence="1 2" key="1">
    <citation type="submission" date="2016-02" db="EMBL/GenBank/DDBJ databases">
        <title>Anaerosporomusa subterraneum gen. nov., sp. nov., a spore-forming obligate anaerobe isolated from saprolite.</title>
        <authorList>
            <person name="Choi J.K."/>
            <person name="Shah M."/>
            <person name="Yee N."/>
        </authorList>
    </citation>
    <scope>NUCLEOTIDE SEQUENCE [LARGE SCALE GENOMIC DNA]</scope>
    <source>
        <strain evidence="1 2">RU4</strain>
    </source>
</reference>